<name>A0ABV3N5N6_9GAMM</name>
<evidence type="ECO:0000313" key="1">
    <source>
        <dbReference type="EMBL" id="MEW5291047.1"/>
    </source>
</evidence>
<accession>A0ABV3N5N6</accession>
<dbReference type="Proteomes" id="UP001554567">
    <property type="component" value="Unassembled WGS sequence"/>
</dbReference>
<gene>
    <name evidence="1" type="ORF">ABW286_17985</name>
</gene>
<organism evidence="1 2">
    <name type="scientific">Erwinia papayae</name>
    <dbReference type="NCBI Taxonomy" id="206499"/>
    <lineage>
        <taxon>Bacteria</taxon>
        <taxon>Pseudomonadati</taxon>
        <taxon>Pseudomonadota</taxon>
        <taxon>Gammaproteobacteria</taxon>
        <taxon>Enterobacterales</taxon>
        <taxon>Erwiniaceae</taxon>
        <taxon>Erwinia</taxon>
    </lineage>
</organism>
<dbReference type="EMBL" id="JBFKZN010000010">
    <property type="protein sequence ID" value="MEW5291047.1"/>
    <property type="molecule type" value="Genomic_DNA"/>
</dbReference>
<proteinExistence type="predicted"/>
<evidence type="ECO:0000313" key="2">
    <source>
        <dbReference type="Proteomes" id="UP001554567"/>
    </source>
</evidence>
<comment type="caution">
    <text evidence="1">The sequence shown here is derived from an EMBL/GenBank/DDBJ whole genome shotgun (WGS) entry which is preliminary data.</text>
</comment>
<keyword evidence="2" id="KW-1185">Reference proteome</keyword>
<reference evidence="1 2" key="1">
    <citation type="submission" date="2024-07" db="EMBL/GenBank/DDBJ databases">
        <authorList>
            <person name="Dulla G.F.J."/>
            <person name="Delorm J.G."/>
        </authorList>
    </citation>
    <scope>NUCLEOTIDE SEQUENCE [LARGE SCALE GENOMIC DNA]</scope>
    <source>
        <strain evidence="1 2">JGD 233</strain>
    </source>
</reference>
<dbReference type="RefSeq" id="WP_367168293.1">
    <property type="nucleotide sequence ID" value="NZ_JBFKZN010000010.1"/>
</dbReference>
<protein>
    <submittedName>
        <fullName evidence="1">Uncharacterized protein</fullName>
    </submittedName>
</protein>
<sequence length="53" mass="6348">MVPDASTLSRNRIHYFNNKDIFWQIFDHILEQALTHDMERRLIISHAEIRPSA</sequence>